<protein>
    <submittedName>
        <fullName evidence="11">3-phenylpropionate/cinnamic acid dioxygenase subunit alpha</fullName>
    </submittedName>
</protein>
<evidence type="ECO:0000256" key="3">
    <source>
        <dbReference type="ARBA" id="ARBA00022723"/>
    </source>
</evidence>
<keyword evidence="6" id="KW-0560">Oxidoreductase</keyword>
<evidence type="ECO:0000313" key="11">
    <source>
        <dbReference type="EMBL" id="GGZ05521.1"/>
    </source>
</evidence>
<dbReference type="EMBL" id="BMZA01000006">
    <property type="protein sequence ID" value="GGZ05521.1"/>
    <property type="molecule type" value="Genomic_DNA"/>
</dbReference>
<dbReference type="PANTHER" id="PTHR43756">
    <property type="entry name" value="CHOLINE MONOOXYGENASE, CHLOROPLASTIC"/>
    <property type="match status" value="1"/>
</dbReference>
<dbReference type="Pfam" id="PF00848">
    <property type="entry name" value="Ring_hydroxyl_A"/>
    <property type="match status" value="1"/>
</dbReference>
<keyword evidence="3" id="KW-0479">Metal-binding</keyword>
<comment type="similarity">
    <text evidence="1">Belongs to the bacterial ring-hydroxylating dioxygenase alpha subunit family.</text>
</comment>
<keyword evidence="2" id="KW-0001">2Fe-2S</keyword>
<dbReference type="InterPro" id="IPR036922">
    <property type="entry name" value="Rieske_2Fe-2S_sf"/>
</dbReference>
<dbReference type="CDD" id="cd08881">
    <property type="entry name" value="RHO_alpha_C_NDO-like"/>
    <property type="match status" value="1"/>
</dbReference>
<evidence type="ECO:0000313" key="12">
    <source>
        <dbReference type="Proteomes" id="UP000648075"/>
    </source>
</evidence>
<gene>
    <name evidence="11" type="primary">hcaE</name>
    <name evidence="11" type="ORF">GCM10011614_20640</name>
</gene>
<dbReference type="PROSITE" id="PS51296">
    <property type="entry name" value="RIESKE"/>
    <property type="match status" value="1"/>
</dbReference>
<keyword evidence="9" id="KW-0520">NAD</keyword>
<dbReference type="InterPro" id="IPR017941">
    <property type="entry name" value="Rieske_2Fe-2S"/>
</dbReference>
<dbReference type="GO" id="GO:0051213">
    <property type="term" value="F:dioxygenase activity"/>
    <property type="evidence" value="ECO:0007669"/>
    <property type="project" value="UniProtKB-KW"/>
</dbReference>
<reference evidence="11" key="1">
    <citation type="journal article" date="2014" name="Int. J. Syst. Evol. Microbiol.">
        <title>Complete genome sequence of Corynebacterium casei LMG S-19264T (=DSM 44701T), isolated from a smear-ripened cheese.</title>
        <authorList>
            <consortium name="US DOE Joint Genome Institute (JGI-PGF)"/>
            <person name="Walter F."/>
            <person name="Albersmeier A."/>
            <person name="Kalinowski J."/>
            <person name="Ruckert C."/>
        </authorList>
    </citation>
    <scope>NUCLEOTIDE SEQUENCE</scope>
    <source>
        <strain evidence="11">KCTC 32255</strain>
    </source>
</reference>
<evidence type="ECO:0000256" key="4">
    <source>
        <dbReference type="ARBA" id="ARBA00022797"/>
    </source>
</evidence>
<organism evidence="11 12">
    <name type="scientific">Novosphingobium colocasiae</name>
    <dbReference type="NCBI Taxonomy" id="1256513"/>
    <lineage>
        <taxon>Bacteria</taxon>
        <taxon>Pseudomonadati</taxon>
        <taxon>Pseudomonadota</taxon>
        <taxon>Alphaproteobacteria</taxon>
        <taxon>Sphingomonadales</taxon>
        <taxon>Sphingomonadaceae</taxon>
        <taxon>Novosphingobium</taxon>
    </lineage>
</organism>
<dbReference type="PROSITE" id="PS00570">
    <property type="entry name" value="RING_HYDROXYL_ALPHA"/>
    <property type="match status" value="1"/>
</dbReference>
<name>A0A918PFA9_9SPHN</name>
<evidence type="ECO:0000256" key="1">
    <source>
        <dbReference type="ARBA" id="ARBA00008751"/>
    </source>
</evidence>
<dbReference type="Gene3D" id="3.90.380.10">
    <property type="entry name" value="Naphthalene 1,2-dioxygenase Alpha Subunit, Chain A, domain 1"/>
    <property type="match status" value="1"/>
</dbReference>
<evidence type="ECO:0000256" key="2">
    <source>
        <dbReference type="ARBA" id="ARBA00022714"/>
    </source>
</evidence>
<dbReference type="GO" id="GO:0005506">
    <property type="term" value="F:iron ion binding"/>
    <property type="evidence" value="ECO:0007669"/>
    <property type="project" value="InterPro"/>
</dbReference>
<evidence type="ECO:0000256" key="9">
    <source>
        <dbReference type="ARBA" id="ARBA00023027"/>
    </source>
</evidence>
<dbReference type="PRINTS" id="PR00090">
    <property type="entry name" value="RNGDIOXGNASE"/>
</dbReference>
<dbReference type="SUPFAM" id="SSF50022">
    <property type="entry name" value="ISP domain"/>
    <property type="match status" value="1"/>
</dbReference>
<keyword evidence="8" id="KW-0411">Iron-sulfur</keyword>
<proteinExistence type="inferred from homology"/>
<evidence type="ECO:0000256" key="5">
    <source>
        <dbReference type="ARBA" id="ARBA00022964"/>
    </source>
</evidence>
<dbReference type="Gene3D" id="2.102.10.10">
    <property type="entry name" value="Rieske [2Fe-2S] iron-sulphur domain"/>
    <property type="match status" value="1"/>
</dbReference>
<dbReference type="InterPro" id="IPR001663">
    <property type="entry name" value="Rng_hydr_dOase-A"/>
</dbReference>
<evidence type="ECO:0000256" key="8">
    <source>
        <dbReference type="ARBA" id="ARBA00023014"/>
    </source>
</evidence>
<accession>A0A918PFA9</accession>
<keyword evidence="4" id="KW-0058">Aromatic hydrocarbons catabolism</keyword>
<dbReference type="PANTHER" id="PTHR43756:SF1">
    <property type="entry name" value="3-PHENYLPROPIONATE_CINNAMIC ACID DIOXYGENASE SUBUNIT ALPHA"/>
    <property type="match status" value="1"/>
</dbReference>
<evidence type="ECO:0000256" key="7">
    <source>
        <dbReference type="ARBA" id="ARBA00023004"/>
    </source>
</evidence>
<feature type="domain" description="Rieske" evidence="10">
    <location>
        <begin position="48"/>
        <end position="157"/>
    </location>
</feature>
<dbReference type="SUPFAM" id="SSF55961">
    <property type="entry name" value="Bet v1-like"/>
    <property type="match status" value="1"/>
</dbReference>
<dbReference type="InterPro" id="IPR043266">
    <property type="entry name" value="RHO_NdoB-like_C"/>
</dbReference>
<reference evidence="11" key="2">
    <citation type="submission" date="2020-09" db="EMBL/GenBank/DDBJ databases">
        <authorList>
            <person name="Sun Q."/>
            <person name="Kim S."/>
        </authorList>
    </citation>
    <scope>NUCLEOTIDE SEQUENCE</scope>
    <source>
        <strain evidence="11">KCTC 32255</strain>
    </source>
</reference>
<dbReference type="GO" id="GO:0051537">
    <property type="term" value="F:2 iron, 2 sulfur cluster binding"/>
    <property type="evidence" value="ECO:0007669"/>
    <property type="project" value="UniProtKB-KW"/>
</dbReference>
<dbReference type="InterPro" id="IPR015881">
    <property type="entry name" value="ARHD_Rieske_2Fe_2S"/>
</dbReference>
<evidence type="ECO:0000256" key="6">
    <source>
        <dbReference type="ARBA" id="ARBA00023002"/>
    </source>
</evidence>
<evidence type="ECO:0000259" key="10">
    <source>
        <dbReference type="PROSITE" id="PS51296"/>
    </source>
</evidence>
<dbReference type="AlphaFoldDB" id="A0A918PFA9"/>
<keyword evidence="12" id="KW-1185">Reference proteome</keyword>
<comment type="caution">
    <text evidence="11">The sequence shown here is derived from an EMBL/GenBank/DDBJ whole genome shotgun (WGS) entry which is preliminary data.</text>
</comment>
<dbReference type="Proteomes" id="UP000648075">
    <property type="component" value="Unassembled WGS sequence"/>
</dbReference>
<sequence length="447" mass="50107">MCDIHGGFVTFDVSRLVDLENGLIDRRIFSDAEIYDAEMDRIFRRTWLALGHESEIAETNDFFTTWMGADPVIVSRTAQGIKVMLNMCRHRGGTVCRVDRGNAKLFLCPYHGWSYNPDGTLKVVPGLEADYRHGIDPTQWGLLEAPRVATYKGLIFASWNPEVEPLEEFLGDARFYLDCLLDRVEGGTELVGGMRRWIIPTNWKHAAENFVGDSYHAAATHASIMRVPGLEGAGGRVKDVVGYQAALDNGHGVGMWMASEDNARGGYGHLAGIDDYLKSIQDQLVAKLGELRATRLTPVHATIFPNFSIEFPFASLHIWHPRGPLKTEVRDLTIVDKAMPAEMKDMLRRHCMLRQGPAGTWEQDDMDNWSQTTYSSLSPTARGLMANYQMGMGHEHTRDDIPGRIDNKSSDINQRNMYARWAELMAMDPPPPQVPAACRSHSGEISR</sequence>
<keyword evidence="5 11" id="KW-0223">Dioxygenase</keyword>
<dbReference type="InterPro" id="IPR015879">
    <property type="entry name" value="Ring_hydroxy_dOase_asu_C_dom"/>
</dbReference>
<dbReference type="Pfam" id="PF00355">
    <property type="entry name" value="Rieske"/>
    <property type="match status" value="1"/>
</dbReference>
<keyword evidence="7" id="KW-0408">Iron</keyword>